<gene>
    <name evidence="2" type="ORF">J8J14_23475</name>
</gene>
<evidence type="ECO:0000313" key="3">
    <source>
        <dbReference type="Proteomes" id="UP000681594"/>
    </source>
</evidence>
<proteinExistence type="predicted"/>
<name>A0ABS4ALH2_9PROT</name>
<feature type="region of interest" description="Disordered" evidence="1">
    <location>
        <begin position="1"/>
        <end position="48"/>
    </location>
</feature>
<accession>A0ABS4ALH2</accession>
<organism evidence="2 3">
    <name type="scientific">Pararoseomonas baculiformis</name>
    <dbReference type="NCBI Taxonomy" id="2820812"/>
    <lineage>
        <taxon>Bacteria</taxon>
        <taxon>Pseudomonadati</taxon>
        <taxon>Pseudomonadota</taxon>
        <taxon>Alphaproteobacteria</taxon>
        <taxon>Acetobacterales</taxon>
        <taxon>Acetobacteraceae</taxon>
        <taxon>Pararoseomonas</taxon>
    </lineage>
</organism>
<dbReference type="Proteomes" id="UP000681594">
    <property type="component" value="Unassembled WGS sequence"/>
</dbReference>
<keyword evidence="3" id="KW-1185">Reference proteome</keyword>
<protein>
    <submittedName>
        <fullName evidence="2">Uncharacterized protein</fullName>
    </submittedName>
</protein>
<sequence>MRWLQSVSFWPSDDYDMDGLLPVSSQEDAVPGDLPSSGEGKPEADAQA</sequence>
<dbReference type="EMBL" id="JAGIZB010000053">
    <property type="protein sequence ID" value="MBP0447716.1"/>
    <property type="molecule type" value="Genomic_DNA"/>
</dbReference>
<reference evidence="2 3" key="1">
    <citation type="submission" date="2021-03" db="EMBL/GenBank/DDBJ databases">
        <authorList>
            <person name="So Y."/>
        </authorList>
    </citation>
    <scope>NUCLEOTIDE SEQUENCE [LARGE SCALE GENOMIC DNA]</scope>
    <source>
        <strain evidence="2 3">SSH11</strain>
    </source>
</reference>
<comment type="caution">
    <text evidence="2">The sequence shown here is derived from an EMBL/GenBank/DDBJ whole genome shotgun (WGS) entry which is preliminary data.</text>
</comment>
<dbReference type="RefSeq" id="WP_209381982.1">
    <property type="nucleotide sequence ID" value="NZ_JAGIZB010000053.1"/>
</dbReference>
<evidence type="ECO:0000313" key="2">
    <source>
        <dbReference type="EMBL" id="MBP0447716.1"/>
    </source>
</evidence>
<evidence type="ECO:0000256" key="1">
    <source>
        <dbReference type="SAM" id="MobiDB-lite"/>
    </source>
</evidence>